<dbReference type="VEuPathDB" id="FungiDB:RhiirFUN_005704"/>
<dbReference type="AlphaFoldDB" id="A0A2N1M3N7"/>
<protein>
    <submittedName>
        <fullName evidence="2">Uncharacterized protein</fullName>
    </submittedName>
</protein>
<dbReference type="EMBL" id="LLXL01005926">
    <property type="protein sequence ID" value="PKK56266.1"/>
    <property type="molecule type" value="Genomic_DNA"/>
</dbReference>
<sequence length="353" mass="39244">MAEIIVILALKECVFWTTSGPDLYIYISGSYYKSLYELYKSKYELVLNYNVSLENKLQKYSTPVMAENICSSNTAGTADTDSNSNNSELARVINCDLAMNNLTTFDTAENIWANLNLRCIEKFGNQNHIKNNITISDITWASMTLPAYRSWNAMKDYFDYIDNWMTKINNFCNNNSQTADISNSDSIIGESSYHKSTELNSPLQAPQVTNETLPVANKSDELNTPLVANENNELNSPSQALPIANKSANNENPPVAVPEKVSVEAPSTKAPVRSPTLKLAEKVPSAEVFVVVETQTSKMKTLVESQALVSEVSEESQELASTSTSLVKNVNLTVLKFPQIRMLMKVTMMIKLL</sequence>
<reference evidence="2 3" key="1">
    <citation type="submission" date="2016-04" db="EMBL/GenBank/DDBJ databases">
        <title>Genome analyses suggest a sexual origin of heterokaryosis in a supposedly ancient asexual fungus.</title>
        <authorList>
            <person name="Ropars J."/>
            <person name="Sedzielewska K."/>
            <person name="Noel J."/>
            <person name="Charron P."/>
            <person name="Farinelli L."/>
            <person name="Marton T."/>
            <person name="Kruger M."/>
            <person name="Pelin A."/>
            <person name="Brachmann A."/>
            <person name="Corradi N."/>
        </authorList>
    </citation>
    <scope>NUCLEOTIDE SEQUENCE [LARGE SCALE GENOMIC DNA]</scope>
    <source>
        <strain evidence="2 3">C2</strain>
    </source>
</reference>
<feature type="region of interest" description="Disordered" evidence="1">
    <location>
        <begin position="229"/>
        <end position="254"/>
    </location>
</feature>
<dbReference type="VEuPathDB" id="FungiDB:FUN_004085"/>
<reference evidence="2 3" key="2">
    <citation type="submission" date="2017-10" db="EMBL/GenBank/DDBJ databases">
        <title>Extensive intraspecific genome diversity in a model arbuscular mycorrhizal fungus.</title>
        <authorList>
            <person name="Chen E.C.H."/>
            <person name="Morin E."/>
            <person name="Baudet D."/>
            <person name="Noel J."/>
            <person name="Ndikumana S."/>
            <person name="Charron P."/>
            <person name="St-Onge C."/>
            <person name="Giorgi J."/>
            <person name="Grigoriev I.V."/>
            <person name="Roux C."/>
            <person name="Martin F.M."/>
            <person name="Corradi N."/>
        </authorList>
    </citation>
    <scope>NUCLEOTIDE SEQUENCE [LARGE SCALE GENOMIC DNA]</scope>
    <source>
        <strain evidence="2 3">C2</strain>
    </source>
</reference>
<evidence type="ECO:0000313" key="3">
    <source>
        <dbReference type="Proteomes" id="UP000233469"/>
    </source>
</evidence>
<proteinExistence type="predicted"/>
<dbReference type="Proteomes" id="UP000233469">
    <property type="component" value="Unassembled WGS sequence"/>
</dbReference>
<feature type="compositionally biased region" description="Polar residues" evidence="1">
    <location>
        <begin position="229"/>
        <end position="239"/>
    </location>
</feature>
<evidence type="ECO:0000256" key="1">
    <source>
        <dbReference type="SAM" id="MobiDB-lite"/>
    </source>
</evidence>
<comment type="caution">
    <text evidence="2">The sequence shown here is derived from an EMBL/GenBank/DDBJ whole genome shotgun (WGS) entry which is preliminary data.</text>
</comment>
<gene>
    <name evidence="2" type="ORF">RhiirC2_800407</name>
</gene>
<name>A0A2N1M3N7_9GLOM</name>
<evidence type="ECO:0000313" key="2">
    <source>
        <dbReference type="EMBL" id="PKK56266.1"/>
    </source>
</evidence>
<accession>A0A2N1M3N7</accession>
<dbReference type="VEuPathDB" id="FungiDB:RhiirA1_530481"/>
<organism evidence="2 3">
    <name type="scientific">Rhizophagus irregularis</name>
    <dbReference type="NCBI Taxonomy" id="588596"/>
    <lineage>
        <taxon>Eukaryota</taxon>
        <taxon>Fungi</taxon>
        <taxon>Fungi incertae sedis</taxon>
        <taxon>Mucoromycota</taxon>
        <taxon>Glomeromycotina</taxon>
        <taxon>Glomeromycetes</taxon>
        <taxon>Glomerales</taxon>
        <taxon>Glomeraceae</taxon>
        <taxon>Rhizophagus</taxon>
    </lineage>
</organism>